<dbReference type="Pfam" id="PF13797">
    <property type="entry name" value="Post_transc_reg"/>
    <property type="match status" value="1"/>
</dbReference>
<reference evidence="1 2" key="1">
    <citation type="submission" date="2016-11" db="EMBL/GenBank/DDBJ databases">
        <authorList>
            <person name="Jaros S."/>
            <person name="Januszkiewicz K."/>
            <person name="Wedrychowicz H."/>
        </authorList>
    </citation>
    <scope>NUCLEOTIDE SEQUENCE [LARGE SCALE GENOMIC DNA]</scope>
    <source>
        <strain evidence="1 2">IBRC-M 10683</strain>
    </source>
</reference>
<dbReference type="EMBL" id="FQVW01000002">
    <property type="protein sequence ID" value="SHF66110.1"/>
    <property type="molecule type" value="Genomic_DNA"/>
</dbReference>
<sequence length="99" mass="11299">MEVMEKTVDEWKPALLPALESKVDELQLLGYSKTSIDDVWKCLVEKVWKGNPSKRLFEVTQDILHLNTNIYMSYLTVSAYQDNEDLMASIAALTGDTEE</sequence>
<evidence type="ECO:0000313" key="2">
    <source>
        <dbReference type="Proteomes" id="UP000183988"/>
    </source>
</evidence>
<proteinExistence type="predicted"/>
<organism evidence="1 2">
    <name type="scientific">Ornithinibacillus halophilus</name>
    <dbReference type="NCBI Taxonomy" id="930117"/>
    <lineage>
        <taxon>Bacteria</taxon>
        <taxon>Bacillati</taxon>
        <taxon>Bacillota</taxon>
        <taxon>Bacilli</taxon>
        <taxon>Bacillales</taxon>
        <taxon>Bacillaceae</taxon>
        <taxon>Ornithinibacillus</taxon>
    </lineage>
</organism>
<dbReference type="STRING" id="930117.SAMN05216225_100250"/>
<accession>A0A1M5DGM2</accession>
<protein>
    <submittedName>
        <fullName evidence="1">Post-transcriptional regulator</fullName>
    </submittedName>
</protein>
<dbReference type="OrthoDB" id="2990595at2"/>
<name>A0A1M5DGM2_9BACI</name>
<dbReference type="InterPro" id="IPR025716">
    <property type="entry name" value="Post-transcriptional_regulator"/>
</dbReference>
<dbReference type="Proteomes" id="UP000183988">
    <property type="component" value="Unassembled WGS sequence"/>
</dbReference>
<keyword evidence="2" id="KW-1185">Reference proteome</keyword>
<dbReference type="AlphaFoldDB" id="A0A1M5DGM2"/>
<gene>
    <name evidence="1" type="ORF">SAMN05216225_100250</name>
</gene>
<evidence type="ECO:0000313" key="1">
    <source>
        <dbReference type="EMBL" id="SHF66110.1"/>
    </source>
</evidence>